<sequence>MLFEVLLTSATVLLNGRTVMAQSGGTPCQSASSMSSAFMSAYPTATIALIPAGAAADCLKSVPVAADDFEMVEEMQMYLNWQSNLAFLNNPPKEYKGARIDIEDATNQIKKDLKDNKYKDEFTVMTDLQQTLAKSGDFHLVFTPDITQIFTFRRGNVGRGLADEFAIASVSSDGKSLPKLYNYFDIFDSEGANGWTPSPITEINNGSAEAYLQKWSESFTYHEDHARYNRLFPNQASGSMGRVINQFGRSTVFDGDYTYIKHENGTQKRYLNHARVPLNYLNNVRDGRALFNKFCNLGPPKSRGKRGEELKDHIKFKRGAETKVFARQSARATPTGYPTPQIFHSEGVIGGYYLSGSGYDDVAVLSVPSFQPETNKGPEEFQDLTGQFLANAKKAGKTKLVIDLRGNGGGRVFLGYDLFKQLFPKEDPYGAWRFRANQAFDQIGKFFNDALDAEGITYDSAIKDLNKNGLEGGLALAYQSFLNYRVPITVEGKNFTSWAQYFGPHEFNGDKFTSVARRDLNNFFSDDLTLDVTGYRTRATKLNQDQPFEAKNIVLLQDGGCGSTCAIFTEFMKTQGKVQQIVVGGKPQTGTMQGVGGSKGSQVISWTEVYRQASVAYDFLSKKQKDINSTDIGKLYDATRPLMRSAYDQQASALSRINLRDNMRMGDTSGVPLEFIYEAADCRFFYTNDMYRDVTNVWKKTVDAHFGDKGKHCVEGSTGDKTSISGGFQVAASGNTKKGAAANVGVSGVMVGAMVAVLGVFALL</sequence>
<dbReference type="GO" id="GO:0008236">
    <property type="term" value="F:serine-type peptidase activity"/>
    <property type="evidence" value="ECO:0007669"/>
    <property type="project" value="InterPro"/>
</dbReference>
<keyword evidence="6" id="KW-1185">Reference proteome</keyword>
<dbReference type="InterPro" id="IPR029045">
    <property type="entry name" value="ClpP/crotonase-like_dom_sf"/>
</dbReference>
<dbReference type="Pfam" id="PF23658">
    <property type="entry name" value="PDZ_CPAF_rel"/>
    <property type="match status" value="1"/>
</dbReference>
<reference evidence="5" key="1">
    <citation type="journal article" date="2021" name="Nat. Commun.">
        <title>Genetic determinants of endophytism in the Arabidopsis root mycobiome.</title>
        <authorList>
            <person name="Mesny F."/>
            <person name="Miyauchi S."/>
            <person name="Thiergart T."/>
            <person name="Pickel B."/>
            <person name="Atanasova L."/>
            <person name="Karlsson M."/>
            <person name="Huettel B."/>
            <person name="Barry K.W."/>
            <person name="Haridas S."/>
            <person name="Chen C."/>
            <person name="Bauer D."/>
            <person name="Andreopoulos W."/>
            <person name="Pangilinan J."/>
            <person name="LaButti K."/>
            <person name="Riley R."/>
            <person name="Lipzen A."/>
            <person name="Clum A."/>
            <person name="Drula E."/>
            <person name="Henrissat B."/>
            <person name="Kohler A."/>
            <person name="Grigoriev I.V."/>
            <person name="Martin F.M."/>
            <person name="Hacquard S."/>
        </authorList>
    </citation>
    <scope>NUCLEOTIDE SEQUENCE</scope>
    <source>
        <strain evidence="5">MPI-CAGE-CH-0243</strain>
    </source>
</reference>
<evidence type="ECO:0000256" key="1">
    <source>
        <dbReference type="SAM" id="Phobius"/>
    </source>
</evidence>
<feature type="chain" id="PRO_5040118330" description="Tail specific protease domain-containing protein" evidence="2">
    <location>
        <begin position="22"/>
        <end position="764"/>
    </location>
</feature>
<dbReference type="EMBL" id="JAGMWT010000007">
    <property type="protein sequence ID" value="KAH7125560.1"/>
    <property type="molecule type" value="Genomic_DNA"/>
</dbReference>
<dbReference type="OrthoDB" id="27214at2759"/>
<dbReference type="Gene3D" id="3.90.226.10">
    <property type="entry name" value="2-enoyl-CoA Hydratase, Chain A, domain 1"/>
    <property type="match status" value="1"/>
</dbReference>
<evidence type="ECO:0008006" key="7">
    <source>
        <dbReference type="Google" id="ProtNLM"/>
    </source>
</evidence>
<feature type="signal peptide" evidence="2">
    <location>
        <begin position="1"/>
        <end position="21"/>
    </location>
</feature>
<evidence type="ECO:0000259" key="3">
    <source>
        <dbReference type="Pfam" id="PF03572"/>
    </source>
</evidence>
<dbReference type="PANTHER" id="PTHR37049:SF4">
    <property type="entry name" value="RHODANESE DOMAIN-CONTAINING PROTEIN"/>
    <property type="match status" value="1"/>
</dbReference>
<evidence type="ECO:0000313" key="6">
    <source>
        <dbReference type="Proteomes" id="UP000700596"/>
    </source>
</evidence>
<organism evidence="5 6">
    <name type="scientific">Dendryphion nanum</name>
    <dbReference type="NCBI Taxonomy" id="256645"/>
    <lineage>
        <taxon>Eukaryota</taxon>
        <taxon>Fungi</taxon>
        <taxon>Dikarya</taxon>
        <taxon>Ascomycota</taxon>
        <taxon>Pezizomycotina</taxon>
        <taxon>Dothideomycetes</taxon>
        <taxon>Pleosporomycetidae</taxon>
        <taxon>Pleosporales</taxon>
        <taxon>Torulaceae</taxon>
        <taxon>Dendryphion</taxon>
    </lineage>
</organism>
<feature type="domain" description="Tail specific protease" evidence="3">
    <location>
        <begin position="361"/>
        <end position="590"/>
    </location>
</feature>
<keyword evidence="1" id="KW-0812">Transmembrane</keyword>
<dbReference type="InterPro" id="IPR056186">
    <property type="entry name" value="PDZ_CPAF-rel"/>
</dbReference>
<feature type="transmembrane region" description="Helical" evidence="1">
    <location>
        <begin position="740"/>
        <end position="763"/>
    </location>
</feature>
<dbReference type="Pfam" id="PF03572">
    <property type="entry name" value="Peptidase_S41"/>
    <property type="match status" value="1"/>
</dbReference>
<protein>
    <recommendedName>
        <fullName evidence="7">Tail specific protease domain-containing protein</fullName>
    </recommendedName>
</protein>
<dbReference type="SUPFAM" id="SSF52096">
    <property type="entry name" value="ClpP/crotonase"/>
    <property type="match status" value="1"/>
</dbReference>
<evidence type="ECO:0000313" key="5">
    <source>
        <dbReference type="EMBL" id="KAH7125560.1"/>
    </source>
</evidence>
<accession>A0A9P9DTR6</accession>
<dbReference type="PANTHER" id="PTHR37049">
    <property type="entry name" value="PEPTIDASE S41 FAMILY PROTEIN"/>
    <property type="match status" value="1"/>
</dbReference>
<comment type="caution">
    <text evidence="5">The sequence shown here is derived from an EMBL/GenBank/DDBJ whole genome shotgun (WGS) entry which is preliminary data.</text>
</comment>
<dbReference type="InterPro" id="IPR005151">
    <property type="entry name" value="Tail-specific_protease"/>
</dbReference>
<evidence type="ECO:0000256" key="2">
    <source>
        <dbReference type="SAM" id="SignalP"/>
    </source>
</evidence>
<keyword evidence="2" id="KW-0732">Signal</keyword>
<dbReference type="InterPro" id="IPR052766">
    <property type="entry name" value="S41A_metabolite_peptidase"/>
</dbReference>
<feature type="domain" description="CPAF-like PDZ" evidence="4">
    <location>
        <begin position="163"/>
        <end position="277"/>
    </location>
</feature>
<proteinExistence type="predicted"/>
<keyword evidence="1" id="KW-1133">Transmembrane helix</keyword>
<evidence type="ECO:0000259" key="4">
    <source>
        <dbReference type="Pfam" id="PF23658"/>
    </source>
</evidence>
<gene>
    <name evidence="5" type="ORF">B0J11DRAFT_434075</name>
</gene>
<keyword evidence="1" id="KW-0472">Membrane</keyword>
<dbReference type="GO" id="GO:0006508">
    <property type="term" value="P:proteolysis"/>
    <property type="evidence" value="ECO:0007669"/>
    <property type="project" value="InterPro"/>
</dbReference>
<name>A0A9P9DTR6_9PLEO</name>
<dbReference type="Proteomes" id="UP000700596">
    <property type="component" value="Unassembled WGS sequence"/>
</dbReference>
<dbReference type="AlphaFoldDB" id="A0A9P9DTR6"/>